<accession>A0A3A8AM81</accession>
<evidence type="ECO:0000259" key="3">
    <source>
        <dbReference type="Pfam" id="PF00294"/>
    </source>
</evidence>
<dbReference type="InterPro" id="IPR029056">
    <property type="entry name" value="Ribokinase-like"/>
</dbReference>
<dbReference type="GO" id="GO:0016301">
    <property type="term" value="F:kinase activity"/>
    <property type="evidence" value="ECO:0007669"/>
    <property type="project" value="UniProtKB-KW"/>
</dbReference>
<dbReference type="EMBL" id="QFWV02000004">
    <property type="protein sequence ID" value="RKF07764.1"/>
    <property type="molecule type" value="Genomic_DNA"/>
</dbReference>
<evidence type="ECO:0000313" key="4">
    <source>
        <dbReference type="EMBL" id="RKF07764.1"/>
    </source>
</evidence>
<dbReference type="Pfam" id="PF00294">
    <property type="entry name" value="PfkB"/>
    <property type="match status" value="1"/>
</dbReference>
<keyword evidence="1" id="KW-0808">Transferase</keyword>
<dbReference type="InterPro" id="IPR002173">
    <property type="entry name" value="Carboh/pur_kinase_PfkB_CS"/>
</dbReference>
<feature type="domain" description="Carbohydrate kinase PfkB" evidence="3">
    <location>
        <begin position="21"/>
        <end position="307"/>
    </location>
</feature>
<organism evidence="4 5">
    <name type="scientific">Oceaniradius stylonematis</name>
    <dbReference type="NCBI Taxonomy" id="2184161"/>
    <lineage>
        <taxon>Bacteria</taxon>
        <taxon>Pseudomonadati</taxon>
        <taxon>Pseudomonadota</taxon>
        <taxon>Alphaproteobacteria</taxon>
        <taxon>Hyphomicrobiales</taxon>
        <taxon>Ahrensiaceae</taxon>
        <taxon>Oceaniradius</taxon>
    </lineage>
</organism>
<name>A0A3A8AM81_9HYPH</name>
<evidence type="ECO:0000256" key="1">
    <source>
        <dbReference type="ARBA" id="ARBA00022679"/>
    </source>
</evidence>
<dbReference type="InterPro" id="IPR011611">
    <property type="entry name" value="PfkB_dom"/>
</dbReference>
<dbReference type="GO" id="GO:0005829">
    <property type="term" value="C:cytosol"/>
    <property type="evidence" value="ECO:0007669"/>
    <property type="project" value="TreeGrafter"/>
</dbReference>
<dbReference type="AlphaFoldDB" id="A0A3A8AM81"/>
<evidence type="ECO:0000313" key="5">
    <source>
        <dbReference type="Proteomes" id="UP000246132"/>
    </source>
</evidence>
<sequence>MHRAVRCMVPGQPDMAARPILVVGNANLDVIIGHLDQWPERGTESFFAHGDLRVGGSAANTALVLQRLGARSGLVSARGDDFAGEAIGRAFDGPLDRVATRAGATGFTIGLLHPDSERTFLSSLGHLGDLDADFFCTELDGLPLDGTLVMLSGGFAMPALMKGHRALQDWLRARGAEIAIDPGWPDGDWTPDERTLARDWIAGCDHLLVNDKEAAALAGTDDAESATATLAPWLDAEATLVIKRGAKGATGHSNGRTLHASAVPAQPVDTVGAGDSFNAGYLDALARGMPLHERLKHAVAVAGEVIAEFPRTSSPLGTTPESVPA</sequence>
<keyword evidence="2 4" id="KW-0418">Kinase</keyword>
<dbReference type="Gene3D" id="3.40.1190.20">
    <property type="match status" value="1"/>
</dbReference>
<reference evidence="4 5" key="1">
    <citation type="journal article" date="2018" name="Int. J. Syst. Bacteriol.">
        <title>Oceaniradius stylonemae gen. nov., sp. nov., isolated from a red alga, Stylonema cornu-cervi.</title>
        <authorList>
            <person name="Jeong S."/>
        </authorList>
    </citation>
    <scope>NUCLEOTIDE SEQUENCE [LARGE SCALE GENOMIC DNA]</scope>
    <source>
        <strain evidence="4 5">StC1</strain>
    </source>
</reference>
<proteinExistence type="predicted"/>
<dbReference type="PROSITE" id="PS00583">
    <property type="entry name" value="PFKB_KINASES_1"/>
    <property type="match status" value="1"/>
</dbReference>
<dbReference type="PROSITE" id="PS00584">
    <property type="entry name" value="PFKB_KINASES_2"/>
    <property type="match status" value="1"/>
</dbReference>
<dbReference type="SUPFAM" id="SSF53613">
    <property type="entry name" value="Ribokinase-like"/>
    <property type="match status" value="1"/>
</dbReference>
<comment type="caution">
    <text evidence="4">The sequence shown here is derived from an EMBL/GenBank/DDBJ whole genome shotgun (WGS) entry which is preliminary data.</text>
</comment>
<gene>
    <name evidence="4" type="ORF">DEM25_008460</name>
</gene>
<dbReference type="Proteomes" id="UP000246132">
    <property type="component" value="Unassembled WGS sequence"/>
</dbReference>
<dbReference type="PANTHER" id="PTHR10584">
    <property type="entry name" value="SUGAR KINASE"/>
    <property type="match status" value="1"/>
</dbReference>
<dbReference type="PANTHER" id="PTHR10584:SF166">
    <property type="entry name" value="RIBOKINASE"/>
    <property type="match status" value="1"/>
</dbReference>
<keyword evidence="5" id="KW-1185">Reference proteome</keyword>
<protein>
    <submittedName>
        <fullName evidence="4">Carbohydrate kinase family protein</fullName>
    </submittedName>
</protein>
<evidence type="ECO:0000256" key="2">
    <source>
        <dbReference type="ARBA" id="ARBA00022777"/>
    </source>
</evidence>